<dbReference type="PANTHER" id="PTHR11863">
    <property type="entry name" value="STEROL DESATURASE"/>
    <property type="match status" value="1"/>
</dbReference>
<dbReference type="Pfam" id="PF04116">
    <property type="entry name" value="FA_hydroxylase"/>
    <property type="match status" value="1"/>
</dbReference>
<dbReference type="InterPro" id="IPR050307">
    <property type="entry name" value="Sterol_Desaturase_Related"/>
</dbReference>
<organism evidence="7 8">
    <name type="scientific">Altererythrobacter litoralis</name>
    <dbReference type="NCBI Taxonomy" id="3113904"/>
    <lineage>
        <taxon>Bacteria</taxon>
        <taxon>Pseudomonadati</taxon>
        <taxon>Pseudomonadota</taxon>
        <taxon>Alphaproteobacteria</taxon>
        <taxon>Sphingomonadales</taxon>
        <taxon>Erythrobacteraceae</taxon>
        <taxon>Altererythrobacter</taxon>
    </lineage>
</organism>
<accession>A0ABU7GF43</accession>
<keyword evidence="3 5" id="KW-1133">Transmembrane helix</keyword>
<name>A0ABU7GF43_9SPHN</name>
<evidence type="ECO:0000256" key="1">
    <source>
        <dbReference type="ARBA" id="ARBA00004370"/>
    </source>
</evidence>
<dbReference type="InterPro" id="IPR006694">
    <property type="entry name" value="Fatty_acid_hydroxylase"/>
</dbReference>
<feature type="transmembrane region" description="Helical" evidence="5">
    <location>
        <begin position="14"/>
        <end position="35"/>
    </location>
</feature>
<dbReference type="EMBL" id="JAZDQV010000006">
    <property type="protein sequence ID" value="MEE1877530.1"/>
    <property type="molecule type" value="Genomic_DNA"/>
</dbReference>
<feature type="transmembrane region" description="Helical" evidence="5">
    <location>
        <begin position="124"/>
        <end position="141"/>
    </location>
</feature>
<feature type="transmembrane region" description="Helical" evidence="5">
    <location>
        <begin position="41"/>
        <end position="63"/>
    </location>
</feature>
<comment type="caution">
    <text evidence="7">The sequence shown here is derived from an EMBL/GenBank/DDBJ whole genome shotgun (WGS) entry which is preliminary data.</text>
</comment>
<feature type="domain" description="Fatty acid hydroxylase" evidence="6">
    <location>
        <begin position="129"/>
        <end position="263"/>
    </location>
</feature>
<evidence type="ECO:0000256" key="3">
    <source>
        <dbReference type="ARBA" id="ARBA00022989"/>
    </source>
</evidence>
<gene>
    <name evidence="7" type="ORF">VRS74_07525</name>
</gene>
<keyword evidence="4 5" id="KW-0472">Membrane</keyword>
<dbReference type="Proteomes" id="UP001343492">
    <property type="component" value="Unassembled WGS sequence"/>
</dbReference>
<evidence type="ECO:0000313" key="7">
    <source>
        <dbReference type="EMBL" id="MEE1877530.1"/>
    </source>
</evidence>
<evidence type="ECO:0000313" key="8">
    <source>
        <dbReference type="Proteomes" id="UP001343492"/>
    </source>
</evidence>
<proteinExistence type="predicted"/>
<reference evidence="7 8" key="1">
    <citation type="submission" date="2024-01" db="EMBL/GenBank/DDBJ databases">
        <title>The genome sequence of Erythrobacteraceae sp. strain 1XM1-14.</title>
        <authorList>
            <person name="Liu Y."/>
        </authorList>
    </citation>
    <scope>NUCLEOTIDE SEQUENCE [LARGE SCALE GENOMIC DNA]</scope>
    <source>
        <strain evidence="7 8">1XM1-14</strain>
    </source>
</reference>
<protein>
    <submittedName>
        <fullName evidence="7">Sterol desaturase family protein</fullName>
    </submittedName>
</protein>
<evidence type="ECO:0000256" key="5">
    <source>
        <dbReference type="SAM" id="Phobius"/>
    </source>
</evidence>
<evidence type="ECO:0000256" key="4">
    <source>
        <dbReference type="ARBA" id="ARBA00023136"/>
    </source>
</evidence>
<evidence type="ECO:0000259" key="6">
    <source>
        <dbReference type="Pfam" id="PF04116"/>
    </source>
</evidence>
<feature type="transmembrane region" description="Helical" evidence="5">
    <location>
        <begin position="179"/>
        <end position="203"/>
    </location>
</feature>
<keyword evidence="2 5" id="KW-0812">Transmembrane</keyword>
<keyword evidence="8" id="KW-1185">Reference proteome</keyword>
<dbReference type="RefSeq" id="WP_354144634.1">
    <property type="nucleotide sequence ID" value="NZ_JAZDQV010000006.1"/>
</dbReference>
<evidence type="ECO:0000256" key="2">
    <source>
        <dbReference type="ARBA" id="ARBA00022692"/>
    </source>
</evidence>
<comment type="subcellular location">
    <subcellularLocation>
        <location evidence="1">Membrane</location>
    </subcellularLocation>
</comment>
<sequence length="321" mass="36278">MLVQLNFKQTIRRLLEYTVYPVLLIAFLGSFASALDAGVAPGIALLSVTIVHMTIIAVLEIVMPARLDWSWLKDRQVFNDIVHGILLDFGGQIGKTILTILLVTLFTSSVQGTVWAIWPTTWPFVLQLALAIVIYDFGDYWKHRAYHQWKWAWPIHVLHHNPPLMHVFKGGRLHFIESVLRAGLVSAPFVIFGAGAEIVWWIAAIGNGLGGQNHWNVKTRIPAWLDAVLVTPNTHWLHHAKADQYRLCNLSPITLWNDHLFGTFYRQPKEGIADVGVSFDPVPRNVFSQILTPFIWPWLVRNSRTMKSSSEGETGVGREPA</sequence>